<dbReference type="AlphaFoldDB" id="A0A6L5R5Z6"/>
<evidence type="ECO:0000313" key="3">
    <source>
        <dbReference type="EMBL" id="MRX45442.1"/>
    </source>
</evidence>
<evidence type="ECO:0000259" key="2">
    <source>
        <dbReference type="PROSITE" id="PS50234"/>
    </source>
</evidence>
<dbReference type="SMART" id="SM00327">
    <property type="entry name" value="VWA"/>
    <property type="match status" value="1"/>
</dbReference>
<dbReference type="SUPFAM" id="SSF53300">
    <property type="entry name" value="vWA-like"/>
    <property type="match status" value="1"/>
</dbReference>
<feature type="domain" description="VWFA" evidence="2">
    <location>
        <begin position="539"/>
        <end position="731"/>
    </location>
</feature>
<dbReference type="EMBL" id="WKJD01000021">
    <property type="protein sequence ID" value="MRX45442.1"/>
    <property type="molecule type" value="Genomic_DNA"/>
</dbReference>
<proteinExistence type="predicted"/>
<dbReference type="Gene3D" id="3.40.50.410">
    <property type="entry name" value="von Willebrand factor, type A domain"/>
    <property type="match status" value="1"/>
</dbReference>
<reference evidence="3 4" key="1">
    <citation type="submission" date="2019-11" db="EMBL/GenBank/DDBJ databases">
        <title>Agromyces kandeliae sp. nov., isolated from mangrove soil.</title>
        <authorList>
            <person name="Wang R."/>
        </authorList>
    </citation>
    <scope>NUCLEOTIDE SEQUENCE [LARGE SCALE GENOMIC DNA]</scope>
    <source>
        <strain evidence="3 4">Q22</strain>
    </source>
</reference>
<protein>
    <submittedName>
        <fullName evidence="3">VWA domain-containing protein</fullName>
    </submittedName>
</protein>
<organism evidence="3 4">
    <name type="scientific">Agromyces kandeliae</name>
    <dbReference type="NCBI Taxonomy" id="2666141"/>
    <lineage>
        <taxon>Bacteria</taxon>
        <taxon>Bacillati</taxon>
        <taxon>Actinomycetota</taxon>
        <taxon>Actinomycetes</taxon>
        <taxon>Micrococcales</taxon>
        <taxon>Microbacteriaceae</taxon>
        <taxon>Agromyces</taxon>
    </lineage>
</organism>
<sequence>MARRSCSACVSRNSAASSRCPRLDSASRSASSCARAASASAARAAASACIAFASRSRASRSVCAACSRISAACARCASARASRRRPAVAMSTIAATTTRKAMMPTTIQMVVLVSTFARPFVSSGHSIAGRGSVDRGCTRGPGVVRAAGGWRIRRSLRFAYAGNTLPPERGNPFRLGSAPPDSAGRLGVPVGRHSVAAPAKRPSRRFILSIVAGVAVIGIVASGVYLWVGGHLNPIFASADEPVCEEIEQLSIVADTSIASAIDELAADFDADPKRCVETAVRAQDSADTAAELASGTLSADAWVPDSTSWLTRTASTAASLGLGEPEATVGDSIATSPVVFATPASKAQELAAEPVSWARVLNGTLPALLPDPEASAASLASLYALKGQSSPDDPRQFAGALIALGKSIPATADAAMSTVASAKSPTVVLTSEASVAAHNADSSATPLVAAYPEEGTIALDYPFVRIGDAGSANLEDFESALGTATEHFLEAGFRAPDGSGEVESPGVAATAPPTQTELDAAAQIEILRSWGVLTLRSRMLAVIDVSGSMEEPAENGLRRIDIFQQAAVGAMSKFSGEVELGVWVFSTARNGDLDYEDLSPIAPLADASHTQQIQQIIGSLPARLGGATGLYDTTLAAFKRVQESYDPDKVNSVLVITDGKNEDQNGISLDQLLAELEKLEDPTKPVAVIMIGFGPDTDLDAMKKIAKATKGGAYSATKPEDLGTVLVDALSQRTCRPDCG</sequence>
<dbReference type="Proteomes" id="UP000476511">
    <property type="component" value="Unassembled WGS sequence"/>
</dbReference>
<gene>
    <name evidence="3" type="ORF">GJR97_17165</name>
</gene>
<dbReference type="Pfam" id="PF00092">
    <property type="entry name" value="VWA"/>
    <property type="match status" value="1"/>
</dbReference>
<feature type="transmembrane region" description="Helical" evidence="1">
    <location>
        <begin position="206"/>
        <end position="228"/>
    </location>
</feature>
<accession>A0A6L5R5Z6</accession>
<evidence type="ECO:0000313" key="4">
    <source>
        <dbReference type="Proteomes" id="UP000476511"/>
    </source>
</evidence>
<keyword evidence="1" id="KW-0472">Membrane</keyword>
<keyword evidence="1" id="KW-1133">Transmembrane helix</keyword>
<dbReference type="SUPFAM" id="SSF53850">
    <property type="entry name" value="Periplasmic binding protein-like II"/>
    <property type="match status" value="1"/>
</dbReference>
<dbReference type="InterPro" id="IPR036465">
    <property type="entry name" value="vWFA_dom_sf"/>
</dbReference>
<name>A0A6L5R5Z6_9MICO</name>
<dbReference type="InterPro" id="IPR002035">
    <property type="entry name" value="VWF_A"/>
</dbReference>
<keyword evidence="1" id="KW-0812">Transmembrane</keyword>
<comment type="caution">
    <text evidence="3">The sequence shown here is derived from an EMBL/GenBank/DDBJ whole genome shotgun (WGS) entry which is preliminary data.</text>
</comment>
<dbReference type="PROSITE" id="PS50234">
    <property type="entry name" value="VWFA"/>
    <property type="match status" value="1"/>
</dbReference>
<evidence type="ECO:0000256" key="1">
    <source>
        <dbReference type="SAM" id="Phobius"/>
    </source>
</evidence>
<keyword evidence="4" id="KW-1185">Reference proteome</keyword>